<sequence length="24" mass="2552">MSFSVPHALSKPLCCVHVLSIAVL</sequence>
<dbReference type="EMBL" id="GBXM01103298">
    <property type="protein sequence ID" value="JAH05279.1"/>
    <property type="molecule type" value="Transcribed_RNA"/>
</dbReference>
<evidence type="ECO:0000313" key="1">
    <source>
        <dbReference type="EMBL" id="JAH05279.1"/>
    </source>
</evidence>
<protein>
    <submittedName>
        <fullName evidence="1">Uncharacterized protein</fullName>
    </submittedName>
</protein>
<dbReference type="AlphaFoldDB" id="A0A0E9PLB3"/>
<name>A0A0E9PLB3_ANGAN</name>
<reference evidence="1" key="2">
    <citation type="journal article" date="2015" name="Fish Shellfish Immunol.">
        <title>Early steps in the European eel (Anguilla anguilla)-Vibrio vulnificus interaction in the gills: Role of the RtxA13 toxin.</title>
        <authorList>
            <person name="Callol A."/>
            <person name="Pajuelo D."/>
            <person name="Ebbesson L."/>
            <person name="Teles M."/>
            <person name="MacKenzie S."/>
            <person name="Amaro C."/>
        </authorList>
    </citation>
    <scope>NUCLEOTIDE SEQUENCE</scope>
</reference>
<reference evidence="1" key="1">
    <citation type="submission" date="2014-11" db="EMBL/GenBank/DDBJ databases">
        <authorList>
            <person name="Amaro Gonzalez C."/>
        </authorList>
    </citation>
    <scope>NUCLEOTIDE SEQUENCE</scope>
</reference>
<organism evidence="1">
    <name type="scientific">Anguilla anguilla</name>
    <name type="common">European freshwater eel</name>
    <name type="synonym">Muraena anguilla</name>
    <dbReference type="NCBI Taxonomy" id="7936"/>
    <lineage>
        <taxon>Eukaryota</taxon>
        <taxon>Metazoa</taxon>
        <taxon>Chordata</taxon>
        <taxon>Craniata</taxon>
        <taxon>Vertebrata</taxon>
        <taxon>Euteleostomi</taxon>
        <taxon>Actinopterygii</taxon>
        <taxon>Neopterygii</taxon>
        <taxon>Teleostei</taxon>
        <taxon>Anguilliformes</taxon>
        <taxon>Anguillidae</taxon>
        <taxon>Anguilla</taxon>
    </lineage>
</organism>
<proteinExistence type="predicted"/>
<accession>A0A0E9PLB3</accession>